<accession>A0A1Q6F3A0</accession>
<comment type="caution">
    <text evidence="1">The sequence shown here is derived from an EMBL/GenBank/DDBJ whole genome shotgun (WGS) entry which is preliminary data.</text>
</comment>
<dbReference type="RefSeq" id="WP_278339510.1">
    <property type="nucleotide sequence ID" value="NZ_BAAFLA010000008.1"/>
</dbReference>
<gene>
    <name evidence="1" type="ORF">BHV66_09575</name>
</gene>
<sequence length="150" mass="17484">MTQELDNKQKKEWAKLLFLTTDLTQAEIAVKIGVSRITIVRWAKEWEGLKLNFLQTREARIKSTLMQLNELDESIAAREQGARYPTVKEADIRRKLTADLEALEQEASVRDIVNVSRGILDYVRAIDLEKAKILSDYFDSYIQERLKWVK</sequence>
<dbReference type="AlphaFoldDB" id="A0A1Q6F3A0"/>
<organism evidence="1 2">
    <name type="scientific">Alistipes putredinis</name>
    <dbReference type="NCBI Taxonomy" id="28117"/>
    <lineage>
        <taxon>Bacteria</taxon>
        <taxon>Pseudomonadati</taxon>
        <taxon>Bacteroidota</taxon>
        <taxon>Bacteroidia</taxon>
        <taxon>Bacteroidales</taxon>
        <taxon>Rikenellaceae</taxon>
        <taxon>Alistipes</taxon>
    </lineage>
</organism>
<dbReference type="EMBL" id="MNQH01000039">
    <property type="protein sequence ID" value="OKY93310.1"/>
    <property type="molecule type" value="Genomic_DNA"/>
</dbReference>
<evidence type="ECO:0000313" key="2">
    <source>
        <dbReference type="Proteomes" id="UP000187417"/>
    </source>
</evidence>
<name>A0A1Q6F3A0_9BACT</name>
<proteinExistence type="predicted"/>
<reference evidence="1 2" key="1">
    <citation type="journal article" date="2016" name="Nat. Biotechnol.">
        <title>Measurement of bacterial replication rates in microbial communities.</title>
        <authorList>
            <person name="Brown C.T."/>
            <person name="Olm M.R."/>
            <person name="Thomas B.C."/>
            <person name="Banfield J.F."/>
        </authorList>
    </citation>
    <scope>NUCLEOTIDE SEQUENCE [LARGE SCALE GENOMIC DNA]</scope>
    <source>
        <strain evidence="1">CAG:67_53_122</strain>
    </source>
</reference>
<dbReference type="STRING" id="28117.BHV66_09575"/>
<protein>
    <submittedName>
        <fullName evidence="1">DDE transposase family protein</fullName>
    </submittedName>
</protein>
<dbReference type="Proteomes" id="UP000187417">
    <property type="component" value="Unassembled WGS sequence"/>
</dbReference>
<evidence type="ECO:0000313" key="1">
    <source>
        <dbReference type="EMBL" id="OKY93310.1"/>
    </source>
</evidence>